<protein>
    <submittedName>
        <fullName evidence="4">Acetylxylan esterase</fullName>
    </submittedName>
</protein>
<evidence type="ECO:0000313" key="4">
    <source>
        <dbReference type="EMBL" id="KAE8356272.1"/>
    </source>
</evidence>
<keyword evidence="5" id="KW-1185">Reference proteome</keyword>
<reference evidence="5" key="1">
    <citation type="submission" date="2019-04" db="EMBL/GenBank/DDBJ databases">
        <title>Friends and foes A comparative genomics studyof 23 Aspergillus species from section Flavi.</title>
        <authorList>
            <consortium name="DOE Joint Genome Institute"/>
            <person name="Kjaerbolling I."/>
            <person name="Vesth T."/>
            <person name="Frisvad J.C."/>
            <person name="Nybo J.L."/>
            <person name="Theobald S."/>
            <person name="Kildgaard S."/>
            <person name="Isbrandt T."/>
            <person name="Kuo A."/>
            <person name="Sato A."/>
            <person name="Lyhne E.K."/>
            <person name="Kogle M.E."/>
            <person name="Wiebenga A."/>
            <person name="Kun R.S."/>
            <person name="Lubbers R.J."/>
            <person name="Makela M.R."/>
            <person name="Barry K."/>
            <person name="Chovatia M."/>
            <person name="Clum A."/>
            <person name="Daum C."/>
            <person name="Haridas S."/>
            <person name="He G."/>
            <person name="LaButti K."/>
            <person name="Lipzen A."/>
            <person name="Mondo S."/>
            <person name="Riley R."/>
            <person name="Salamov A."/>
            <person name="Simmons B.A."/>
            <person name="Magnuson J.K."/>
            <person name="Henrissat B."/>
            <person name="Mortensen U.H."/>
            <person name="Larsen T.O."/>
            <person name="Devries R.P."/>
            <person name="Grigoriev I.V."/>
            <person name="Machida M."/>
            <person name="Baker S.E."/>
            <person name="Andersen M.R."/>
        </authorList>
    </citation>
    <scope>NUCLEOTIDE SEQUENCE [LARGE SCALE GENOMIC DNA]</scope>
    <source>
        <strain evidence="5">CBS 553.77</strain>
    </source>
</reference>
<dbReference type="InterPro" id="IPR000675">
    <property type="entry name" value="Cutinase/axe"/>
</dbReference>
<feature type="chain" id="PRO_5025061719" evidence="3">
    <location>
        <begin position="17"/>
        <end position="231"/>
    </location>
</feature>
<sequence>MHSILILLFTILTIAAAPPPPPCVNVHLIVARQSNAWPGEGRMKELADSIKRQLPSADSEALQYPAYGDIWRYRSSVFAGDKAMIAATTTYVSRCPNSTIVLLGYSQGAHIIGDILCGSVIEMGFLALNPLDGHMGAKIVAAVSMGDPTYAMGLPYNFGTSKKNGRFPRVNHTACTKYNSIRRSYCDEGDKFCAAGFRFGVHRKYVAKYKDDATRFVLSRINASGVMLPRQ</sequence>
<evidence type="ECO:0000256" key="3">
    <source>
        <dbReference type="SAM" id="SignalP"/>
    </source>
</evidence>
<proteinExistence type="predicted"/>
<dbReference type="Proteomes" id="UP000327118">
    <property type="component" value="Unassembled WGS sequence"/>
</dbReference>
<feature type="signal peptide" evidence="3">
    <location>
        <begin position="1"/>
        <end position="16"/>
    </location>
</feature>
<evidence type="ECO:0000256" key="2">
    <source>
        <dbReference type="ARBA" id="ARBA00023157"/>
    </source>
</evidence>
<dbReference type="SMART" id="SM01110">
    <property type="entry name" value="Cutinase"/>
    <property type="match status" value="1"/>
</dbReference>
<dbReference type="GO" id="GO:0052689">
    <property type="term" value="F:carboxylic ester hydrolase activity"/>
    <property type="evidence" value="ECO:0007669"/>
    <property type="project" value="UniProtKB-ARBA"/>
</dbReference>
<dbReference type="SUPFAM" id="SSF53474">
    <property type="entry name" value="alpha/beta-Hydrolases"/>
    <property type="match status" value="1"/>
</dbReference>
<name>A0A5N6ZF85_9EURO</name>
<dbReference type="Pfam" id="PF01083">
    <property type="entry name" value="Cutinase"/>
    <property type="match status" value="1"/>
</dbReference>
<dbReference type="OrthoDB" id="2586582at2759"/>
<keyword evidence="3" id="KW-0732">Signal</keyword>
<dbReference type="AlphaFoldDB" id="A0A5N6ZF85"/>
<evidence type="ECO:0000313" key="5">
    <source>
        <dbReference type="Proteomes" id="UP000327118"/>
    </source>
</evidence>
<gene>
    <name evidence="4" type="ORF">BDV28DRAFT_145306</name>
</gene>
<evidence type="ECO:0000256" key="1">
    <source>
        <dbReference type="ARBA" id="ARBA00022801"/>
    </source>
</evidence>
<organism evidence="4 5">
    <name type="scientific">Aspergillus coremiiformis</name>
    <dbReference type="NCBI Taxonomy" id="138285"/>
    <lineage>
        <taxon>Eukaryota</taxon>
        <taxon>Fungi</taxon>
        <taxon>Dikarya</taxon>
        <taxon>Ascomycota</taxon>
        <taxon>Pezizomycotina</taxon>
        <taxon>Eurotiomycetes</taxon>
        <taxon>Eurotiomycetidae</taxon>
        <taxon>Eurotiales</taxon>
        <taxon>Aspergillaceae</taxon>
        <taxon>Aspergillus</taxon>
        <taxon>Aspergillus subgen. Circumdati</taxon>
    </lineage>
</organism>
<dbReference type="PANTHER" id="PTHR33630">
    <property type="entry name" value="CUTINASE RV1984C-RELATED-RELATED"/>
    <property type="match status" value="1"/>
</dbReference>
<accession>A0A5N6ZF85</accession>
<keyword evidence="2" id="KW-1015">Disulfide bond</keyword>
<dbReference type="EMBL" id="ML739040">
    <property type="protein sequence ID" value="KAE8356272.1"/>
    <property type="molecule type" value="Genomic_DNA"/>
</dbReference>
<dbReference type="Gene3D" id="3.40.50.1820">
    <property type="entry name" value="alpha/beta hydrolase"/>
    <property type="match status" value="1"/>
</dbReference>
<dbReference type="InterPro" id="IPR029058">
    <property type="entry name" value="AB_hydrolase_fold"/>
</dbReference>
<keyword evidence="1" id="KW-0378">Hydrolase</keyword>
<dbReference type="PANTHER" id="PTHR33630:SF9">
    <property type="entry name" value="CUTINASE 4"/>
    <property type="match status" value="1"/>
</dbReference>